<feature type="domain" description="Glycosyltransferase 2-like" evidence="1">
    <location>
        <begin position="4"/>
        <end position="133"/>
    </location>
</feature>
<dbReference type="SUPFAM" id="SSF53448">
    <property type="entry name" value="Nucleotide-diphospho-sugar transferases"/>
    <property type="match status" value="1"/>
</dbReference>
<accession>A0A6J6Q6I8</accession>
<dbReference type="AlphaFoldDB" id="A0A6J6Q6I8"/>
<dbReference type="GO" id="GO:0006487">
    <property type="term" value="P:protein N-linked glycosylation"/>
    <property type="evidence" value="ECO:0007669"/>
    <property type="project" value="TreeGrafter"/>
</dbReference>
<proteinExistence type="predicted"/>
<protein>
    <submittedName>
        <fullName evidence="2">Unannotated protein</fullName>
    </submittedName>
</protein>
<dbReference type="PANTHER" id="PTHR10859:SF91">
    <property type="entry name" value="DOLICHYL-PHOSPHATE BETA-GLUCOSYLTRANSFERASE"/>
    <property type="match status" value="1"/>
</dbReference>
<dbReference type="Gene3D" id="3.90.550.10">
    <property type="entry name" value="Spore Coat Polysaccharide Biosynthesis Protein SpsA, Chain A"/>
    <property type="match status" value="1"/>
</dbReference>
<evidence type="ECO:0000313" key="2">
    <source>
        <dbReference type="EMBL" id="CAB4706426.1"/>
    </source>
</evidence>
<reference evidence="2" key="1">
    <citation type="submission" date="2020-05" db="EMBL/GenBank/DDBJ databases">
        <authorList>
            <person name="Chiriac C."/>
            <person name="Salcher M."/>
            <person name="Ghai R."/>
            <person name="Kavagutti S V."/>
        </authorList>
    </citation>
    <scope>NUCLEOTIDE SEQUENCE</scope>
</reference>
<evidence type="ECO:0000259" key="1">
    <source>
        <dbReference type="Pfam" id="PF00535"/>
    </source>
</evidence>
<dbReference type="Pfam" id="PF00535">
    <property type="entry name" value="Glycos_transf_2"/>
    <property type="match status" value="1"/>
</dbReference>
<dbReference type="InterPro" id="IPR029044">
    <property type="entry name" value="Nucleotide-diphossugar_trans"/>
</dbReference>
<dbReference type="InterPro" id="IPR001173">
    <property type="entry name" value="Glyco_trans_2-like"/>
</dbReference>
<sequence>MLQIVIPAYNEQDRLPRTLRELRRHVLRCRPVTGPVEVVVVDNASTDATAALAAAADSPALPVRVVHCATPGKGAAVRAGIGATDAPVVGFMDADGATRLDAIDEAWRRLALGADVAIGSRSATGSWTEARHSWLRAGGARAYRHCTARIVPGVADTQCGFKLMRGDLGRSLFADLAATGFAFDVELLALARVRGARVEEIPVVWTDVPGSTFDPLRHGLGSFAELAAIAWRVRSARAVQPAVPPILQPVLQPAFTSVATDYPFAVEA</sequence>
<dbReference type="EMBL" id="CAEZXR010000128">
    <property type="protein sequence ID" value="CAB4706426.1"/>
    <property type="molecule type" value="Genomic_DNA"/>
</dbReference>
<gene>
    <name evidence="2" type="ORF">UFOPK2579_01207</name>
</gene>
<dbReference type="PANTHER" id="PTHR10859">
    <property type="entry name" value="GLYCOSYL TRANSFERASE"/>
    <property type="match status" value="1"/>
</dbReference>
<organism evidence="2">
    <name type="scientific">freshwater metagenome</name>
    <dbReference type="NCBI Taxonomy" id="449393"/>
    <lineage>
        <taxon>unclassified sequences</taxon>
        <taxon>metagenomes</taxon>
        <taxon>ecological metagenomes</taxon>
    </lineage>
</organism>
<name>A0A6J6Q6I8_9ZZZZ</name>